<evidence type="ECO:0000313" key="3">
    <source>
        <dbReference type="Proteomes" id="UP001454036"/>
    </source>
</evidence>
<feature type="coiled-coil region" evidence="1">
    <location>
        <begin position="1"/>
        <end position="63"/>
    </location>
</feature>
<reference evidence="2 3" key="1">
    <citation type="submission" date="2024-01" db="EMBL/GenBank/DDBJ databases">
        <title>The complete chloroplast genome sequence of Lithospermum erythrorhizon: insights into the phylogenetic relationship among Boraginaceae species and the maternal lineages of purple gromwells.</title>
        <authorList>
            <person name="Okada T."/>
            <person name="Watanabe K."/>
        </authorList>
    </citation>
    <scope>NUCLEOTIDE SEQUENCE [LARGE SCALE GENOMIC DNA]</scope>
</reference>
<comment type="caution">
    <text evidence="2">The sequence shown here is derived from an EMBL/GenBank/DDBJ whole genome shotgun (WGS) entry which is preliminary data.</text>
</comment>
<protein>
    <submittedName>
        <fullName evidence="2">Actin binding motor protein</fullName>
    </submittedName>
</protein>
<evidence type="ECO:0000256" key="1">
    <source>
        <dbReference type="SAM" id="Coils"/>
    </source>
</evidence>
<keyword evidence="3" id="KW-1185">Reference proteome</keyword>
<organism evidence="2 3">
    <name type="scientific">Lithospermum erythrorhizon</name>
    <name type="common">Purple gromwell</name>
    <name type="synonym">Lithospermum officinale var. erythrorhizon</name>
    <dbReference type="NCBI Taxonomy" id="34254"/>
    <lineage>
        <taxon>Eukaryota</taxon>
        <taxon>Viridiplantae</taxon>
        <taxon>Streptophyta</taxon>
        <taxon>Embryophyta</taxon>
        <taxon>Tracheophyta</taxon>
        <taxon>Spermatophyta</taxon>
        <taxon>Magnoliopsida</taxon>
        <taxon>eudicotyledons</taxon>
        <taxon>Gunneridae</taxon>
        <taxon>Pentapetalae</taxon>
        <taxon>asterids</taxon>
        <taxon>lamiids</taxon>
        <taxon>Boraginales</taxon>
        <taxon>Boraginaceae</taxon>
        <taxon>Boraginoideae</taxon>
        <taxon>Lithospermeae</taxon>
        <taxon>Lithospermum</taxon>
    </lineage>
</organism>
<dbReference type="AlphaFoldDB" id="A0AAV3RXF2"/>
<name>A0AAV3RXF2_LITER</name>
<accession>A0AAV3RXF2</accession>
<sequence>MEEYMNNMKTLRFQMNDVEEQVAQISVEEHMFIATVQTLQKDLNLAKEEVQLIKEEANEMMKVKGQICTQILEKQRKIASLESDSTTLNQSLELIYQERESMSEKLENRRMNYSKVTEEIKSQLKEQQAWVNARICSPNEKLSVLKLGTEEVVDKPYEAKACDLSDFENDMLTSLKDKVDAAKFKLDHLKEQKTKLVADCNEAKKLIEQMNRRISEFKPELKEMGAKALEEEFQALLSDKNGETEYLQSLQLQISKLKDISNLVKCPCGEEFKVDMRDVWEKIK</sequence>
<dbReference type="PANTHER" id="PTHR38353">
    <property type="entry name" value="TROPOMYOSIN"/>
    <property type="match status" value="1"/>
</dbReference>
<gene>
    <name evidence="2" type="ORF">LIER_32897</name>
</gene>
<feature type="coiled-coil region" evidence="1">
    <location>
        <begin position="172"/>
        <end position="213"/>
    </location>
</feature>
<dbReference type="EMBL" id="BAABME010012872">
    <property type="protein sequence ID" value="GAA0185609.1"/>
    <property type="molecule type" value="Genomic_DNA"/>
</dbReference>
<evidence type="ECO:0000313" key="2">
    <source>
        <dbReference type="EMBL" id="GAA0185609.1"/>
    </source>
</evidence>
<keyword evidence="1" id="KW-0175">Coiled coil</keyword>
<proteinExistence type="predicted"/>
<dbReference type="PANTHER" id="PTHR38353:SF2">
    <property type="entry name" value="TROPOMYOSIN"/>
    <property type="match status" value="1"/>
</dbReference>
<dbReference type="Proteomes" id="UP001454036">
    <property type="component" value="Unassembled WGS sequence"/>
</dbReference>